<dbReference type="EMBL" id="JAIWYP010000004">
    <property type="protein sequence ID" value="KAH3837499.1"/>
    <property type="molecule type" value="Genomic_DNA"/>
</dbReference>
<dbReference type="AlphaFoldDB" id="A0A9D4KDM8"/>
<protein>
    <submittedName>
        <fullName evidence="1">Uncharacterized protein</fullName>
    </submittedName>
</protein>
<name>A0A9D4KDM8_DREPO</name>
<dbReference type="Proteomes" id="UP000828390">
    <property type="component" value="Unassembled WGS sequence"/>
</dbReference>
<organism evidence="1 2">
    <name type="scientific">Dreissena polymorpha</name>
    <name type="common">Zebra mussel</name>
    <name type="synonym">Mytilus polymorpha</name>
    <dbReference type="NCBI Taxonomy" id="45954"/>
    <lineage>
        <taxon>Eukaryota</taxon>
        <taxon>Metazoa</taxon>
        <taxon>Spiralia</taxon>
        <taxon>Lophotrochozoa</taxon>
        <taxon>Mollusca</taxon>
        <taxon>Bivalvia</taxon>
        <taxon>Autobranchia</taxon>
        <taxon>Heteroconchia</taxon>
        <taxon>Euheterodonta</taxon>
        <taxon>Imparidentia</taxon>
        <taxon>Neoheterodontei</taxon>
        <taxon>Myida</taxon>
        <taxon>Dreissenoidea</taxon>
        <taxon>Dreissenidae</taxon>
        <taxon>Dreissena</taxon>
    </lineage>
</organism>
<reference evidence="1" key="1">
    <citation type="journal article" date="2019" name="bioRxiv">
        <title>The Genome of the Zebra Mussel, Dreissena polymorpha: A Resource for Invasive Species Research.</title>
        <authorList>
            <person name="McCartney M.A."/>
            <person name="Auch B."/>
            <person name="Kono T."/>
            <person name="Mallez S."/>
            <person name="Zhang Y."/>
            <person name="Obille A."/>
            <person name="Becker A."/>
            <person name="Abrahante J.E."/>
            <person name="Garbe J."/>
            <person name="Badalamenti J.P."/>
            <person name="Herman A."/>
            <person name="Mangelson H."/>
            <person name="Liachko I."/>
            <person name="Sullivan S."/>
            <person name="Sone E.D."/>
            <person name="Koren S."/>
            <person name="Silverstein K.A.T."/>
            <person name="Beckman K.B."/>
            <person name="Gohl D.M."/>
        </authorList>
    </citation>
    <scope>NUCLEOTIDE SEQUENCE</scope>
    <source>
        <strain evidence="1">Duluth1</strain>
        <tissue evidence="1">Whole animal</tissue>
    </source>
</reference>
<evidence type="ECO:0000313" key="1">
    <source>
        <dbReference type="EMBL" id="KAH3837499.1"/>
    </source>
</evidence>
<proteinExistence type="predicted"/>
<sequence length="53" mass="5833">MLHVNSSICLLADLDTYDISDEPLLDLVTRFTLAAIMKHSNLTWSAIAGNISQ</sequence>
<gene>
    <name evidence="1" type="ORF">DPMN_110890</name>
</gene>
<comment type="caution">
    <text evidence="1">The sequence shown here is derived from an EMBL/GenBank/DDBJ whole genome shotgun (WGS) entry which is preliminary data.</text>
</comment>
<evidence type="ECO:0000313" key="2">
    <source>
        <dbReference type="Proteomes" id="UP000828390"/>
    </source>
</evidence>
<reference evidence="1" key="2">
    <citation type="submission" date="2020-11" db="EMBL/GenBank/DDBJ databases">
        <authorList>
            <person name="McCartney M.A."/>
            <person name="Auch B."/>
            <person name="Kono T."/>
            <person name="Mallez S."/>
            <person name="Becker A."/>
            <person name="Gohl D.M."/>
            <person name="Silverstein K.A.T."/>
            <person name="Koren S."/>
            <person name="Bechman K.B."/>
            <person name="Herman A."/>
            <person name="Abrahante J.E."/>
            <person name="Garbe J."/>
        </authorList>
    </citation>
    <scope>NUCLEOTIDE SEQUENCE</scope>
    <source>
        <strain evidence="1">Duluth1</strain>
        <tissue evidence="1">Whole animal</tissue>
    </source>
</reference>
<keyword evidence="2" id="KW-1185">Reference proteome</keyword>
<accession>A0A9D4KDM8</accession>